<proteinExistence type="inferred from homology"/>
<comment type="caution">
    <text evidence="3">The sequence shown here is derived from an EMBL/GenBank/DDBJ whole genome shotgun (WGS) entry which is preliminary data.</text>
</comment>
<accession>A0A843YR49</accession>
<evidence type="ECO:0000256" key="1">
    <source>
        <dbReference type="ARBA" id="ARBA00008270"/>
    </source>
</evidence>
<reference evidence="3 4" key="1">
    <citation type="submission" date="2019-10" db="EMBL/GenBank/DDBJ databases">
        <title>Glaciimonas soli sp. nov., a psychrophilic bacterium isolated from the forest soil of a high elevation mountain in Taiwan.</title>
        <authorList>
            <person name="Wang L.-T."/>
            <person name="Shieh W.Y."/>
        </authorList>
    </citation>
    <scope>NUCLEOTIDE SEQUENCE [LARGE SCALE GENOMIC DNA]</scope>
    <source>
        <strain evidence="3 4">GS1</strain>
    </source>
</reference>
<evidence type="ECO:0000313" key="4">
    <source>
        <dbReference type="Proteomes" id="UP000451565"/>
    </source>
</evidence>
<dbReference type="PANTHER" id="PTHR13774:SF32">
    <property type="entry name" value="ANTISENSE-ENHANCING SEQUENCE 1"/>
    <property type="match status" value="1"/>
</dbReference>
<organism evidence="3 4">
    <name type="scientific">Glaciimonas soli</name>
    <dbReference type="NCBI Taxonomy" id="2590999"/>
    <lineage>
        <taxon>Bacteria</taxon>
        <taxon>Pseudomonadati</taxon>
        <taxon>Pseudomonadota</taxon>
        <taxon>Betaproteobacteria</taxon>
        <taxon>Burkholderiales</taxon>
        <taxon>Oxalobacteraceae</taxon>
        <taxon>Glaciimonas</taxon>
    </lineage>
</organism>
<dbReference type="Pfam" id="PF02567">
    <property type="entry name" value="PhzC-PhzF"/>
    <property type="match status" value="1"/>
</dbReference>
<keyword evidence="4" id="KW-1185">Reference proteome</keyword>
<dbReference type="InterPro" id="IPR003719">
    <property type="entry name" value="Phenazine_PhzF-like"/>
</dbReference>
<dbReference type="NCBIfam" id="TIGR00654">
    <property type="entry name" value="PhzF_family"/>
    <property type="match status" value="1"/>
</dbReference>
<gene>
    <name evidence="3" type="ORF">GEV47_04675</name>
</gene>
<keyword evidence="3" id="KW-0413">Isomerase</keyword>
<dbReference type="OrthoDB" id="9788221at2"/>
<feature type="active site" evidence="2">
    <location>
        <position position="50"/>
    </location>
</feature>
<dbReference type="Proteomes" id="UP000451565">
    <property type="component" value="Unassembled WGS sequence"/>
</dbReference>
<dbReference type="GO" id="GO:0005737">
    <property type="term" value="C:cytoplasm"/>
    <property type="evidence" value="ECO:0007669"/>
    <property type="project" value="TreeGrafter"/>
</dbReference>
<name>A0A843YR49_9BURK</name>
<evidence type="ECO:0000313" key="3">
    <source>
        <dbReference type="EMBL" id="MQQ99977.1"/>
    </source>
</evidence>
<dbReference type="PANTHER" id="PTHR13774">
    <property type="entry name" value="PHENAZINE BIOSYNTHESIS PROTEIN"/>
    <property type="match status" value="1"/>
</dbReference>
<dbReference type="AlphaFoldDB" id="A0A843YR49"/>
<dbReference type="RefSeq" id="WP_153233505.1">
    <property type="nucleotide sequence ID" value="NZ_WINI01000001.1"/>
</dbReference>
<protein>
    <submittedName>
        <fullName evidence="3">PhzF family phenazine biosynthesis isomerase</fullName>
    </submittedName>
</protein>
<sequence>MRRYHFRILNVFAETSAATFSGNPLCVFEDARGLSDDTMQALTRQFNLSETTFIFPSEQADVDAHVRIFTPTTEMRFAGHPTLGTAHVVRDLLAIAYPNKHNQHLQLEMKAGIVSVSSNARDKDVWTLTAPPSSRPLSHVPTQSPAILAQLFALTEDDLLSAPLWLDTGSEQLLIPLKSVDAVRRAKPDSNLLVHWPKNNIGLHSAYLFAFTDQQQTQVEARFFFGVSSEDPGTGSACANLGGWMIATGRELPQQCEVHQGAAIHRPCRLLLNVAENQQIKVGGRVNELGRGSMEL</sequence>
<comment type="similarity">
    <text evidence="1">Belongs to the PhzF family.</text>
</comment>
<dbReference type="GO" id="GO:0016853">
    <property type="term" value="F:isomerase activity"/>
    <property type="evidence" value="ECO:0007669"/>
    <property type="project" value="UniProtKB-KW"/>
</dbReference>
<evidence type="ECO:0000256" key="2">
    <source>
        <dbReference type="PIRSR" id="PIRSR016184-1"/>
    </source>
</evidence>
<dbReference type="PIRSF" id="PIRSF016184">
    <property type="entry name" value="PhzC_PhzF"/>
    <property type="match status" value="1"/>
</dbReference>
<dbReference type="Gene3D" id="3.10.310.10">
    <property type="entry name" value="Diaminopimelate Epimerase, Chain A, domain 1"/>
    <property type="match status" value="2"/>
</dbReference>
<dbReference type="SUPFAM" id="SSF54506">
    <property type="entry name" value="Diaminopimelate epimerase-like"/>
    <property type="match status" value="1"/>
</dbReference>
<dbReference type="EMBL" id="WINI01000001">
    <property type="protein sequence ID" value="MQQ99977.1"/>
    <property type="molecule type" value="Genomic_DNA"/>
</dbReference>